<dbReference type="InterPro" id="IPR012337">
    <property type="entry name" value="RNaseH-like_sf"/>
</dbReference>
<dbReference type="Gene3D" id="3.30.420.10">
    <property type="entry name" value="Ribonuclease H-like superfamily/Ribonuclease H"/>
    <property type="match status" value="1"/>
</dbReference>
<keyword evidence="6" id="KW-0378">Hydrolase</keyword>
<evidence type="ECO:0000259" key="8">
    <source>
        <dbReference type="Pfam" id="PF17917"/>
    </source>
</evidence>
<dbReference type="GO" id="GO:0016787">
    <property type="term" value="F:hydrolase activity"/>
    <property type="evidence" value="ECO:0007669"/>
    <property type="project" value="UniProtKB-KW"/>
</dbReference>
<evidence type="ECO:0000256" key="7">
    <source>
        <dbReference type="ARBA" id="ARBA00022918"/>
    </source>
</evidence>
<dbReference type="EC" id="2.7.7.49" evidence="1"/>
<dbReference type="GO" id="GO:0003676">
    <property type="term" value="F:nucleic acid binding"/>
    <property type="evidence" value="ECO:0007669"/>
    <property type="project" value="InterPro"/>
</dbReference>
<keyword evidence="5" id="KW-0255">Endonuclease</keyword>
<dbReference type="OrthoDB" id="427924at2759"/>
<dbReference type="GO" id="GO:0003964">
    <property type="term" value="F:RNA-directed DNA polymerase activity"/>
    <property type="evidence" value="ECO:0007669"/>
    <property type="project" value="UniProtKB-KW"/>
</dbReference>
<evidence type="ECO:0000256" key="1">
    <source>
        <dbReference type="ARBA" id="ARBA00012493"/>
    </source>
</evidence>
<dbReference type="Pfam" id="PF17921">
    <property type="entry name" value="Integrase_H2C2"/>
    <property type="match status" value="1"/>
</dbReference>
<evidence type="ECO:0000256" key="6">
    <source>
        <dbReference type="ARBA" id="ARBA00022801"/>
    </source>
</evidence>
<reference evidence="11" key="1">
    <citation type="submission" date="2020-01" db="EMBL/GenBank/DDBJ databases">
        <title>Draft genome sequence of the Termite Coptotermes fromosanus.</title>
        <authorList>
            <person name="Itakura S."/>
            <person name="Yosikawa Y."/>
            <person name="Umezawa K."/>
        </authorList>
    </citation>
    <scope>NUCLEOTIDE SEQUENCE [LARGE SCALE GENOMIC DNA]</scope>
</reference>
<dbReference type="InterPro" id="IPR041373">
    <property type="entry name" value="RT_RNaseH"/>
</dbReference>
<feature type="domain" description="Integrase zinc-binding" evidence="9">
    <location>
        <begin position="212"/>
        <end position="267"/>
    </location>
</feature>
<dbReference type="InterPro" id="IPR050951">
    <property type="entry name" value="Retrovirus_Pol_polyprotein"/>
</dbReference>
<dbReference type="SUPFAM" id="SSF53098">
    <property type="entry name" value="Ribonuclease H-like"/>
    <property type="match status" value="1"/>
</dbReference>
<sequence length="417" mass="47629">MNFHMPFIRTPALERLQPSPCKKNSAGNTNIVCTASRIFTPTEQGYTTCEEELLAIIFARNKFPIHTYGHKIYLKTEHKAFLGKCVVTSNRVVRWLLELQQYDLEIHYVTRVSNYLAGVLRRNPAGLNAAEIKNLTKPTSIMVNAIDLKINHAICKDVRNLGTLQRAYTRLQKIIEGITPQPTAADQRYLLVGDVLYCRENGQSAVWKPMMPSRVQDKVIKYVHHSLGHSGIEKCIFQVTQECHIPNLWHKVRKFVACCDTCQKVKHPNKTYDTEERSHLPSKPGELCAIDLYGSLPTSLGGGRYLLSAATKLCLDKLIHHYFVQVTKPDIILSDNGTQFQSPAWKRTLTSHGVQIRYTAIRNPHSNPAESCMREISKFSRIYSHETHKRWAELVPHTEFWMNNTLASPTGREIIRK</sequence>
<comment type="caution">
    <text evidence="10">The sequence shown here is derived from an EMBL/GenBank/DDBJ whole genome shotgun (WGS) entry which is preliminary data.</text>
</comment>
<dbReference type="AlphaFoldDB" id="A0A6L2QDX4"/>
<evidence type="ECO:0000256" key="5">
    <source>
        <dbReference type="ARBA" id="ARBA00022759"/>
    </source>
</evidence>
<organism evidence="10 11">
    <name type="scientific">Coptotermes formosanus</name>
    <name type="common">Formosan subterranean termite</name>
    <dbReference type="NCBI Taxonomy" id="36987"/>
    <lineage>
        <taxon>Eukaryota</taxon>
        <taxon>Metazoa</taxon>
        <taxon>Ecdysozoa</taxon>
        <taxon>Arthropoda</taxon>
        <taxon>Hexapoda</taxon>
        <taxon>Insecta</taxon>
        <taxon>Pterygota</taxon>
        <taxon>Neoptera</taxon>
        <taxon>Polyneoptera</taxon>
        <taxon>Dictyoptera</taxon>
        <taxon>Blattodea</taxon>
        <taxon>Blattoidea</taxon>
        <taxon>Termitoidae</taxon>
        <taxon>Rhinotermitidae</taxon>
        <taxon>Coptotermes</taxon>
    </lineage>
</organism>
<dbReference type="Gene3D" id="1.10.340.70">
    <property type="match status" value="1"/>
</dbReference>
<accession>A0A6L2QDX4</accession>
<dbReference type="Proteomes" id="UP000502823">
    <property type="component" value="Unassembled WGS sequence"/>
</dbReference>
<gene>
    <name evidence="10" type="ORF">Cfor_00564</name>
</gene>
<protein>
    <recommendedName>
        <fullName evidence="1">RNA-directed DNA polymerase</fullName>
        <ecNumber evidence="1">2.7.7.49</ecNumber>
    </recommendedName>
</protein>
<dbReference type="InterPro" id="IPR043502">
    <property type="entry name" value="DNA/RNA_pol_sf"/>
</dbReference>
<dbReference type="PANTHER" id="PTHR37984:SF5">
    <property type="entry name" value="PROTEIN NYNRIN-LIKE"/>
    <property type="match status" value="1"/>
</dbReference>
<keyword evidence="2" id="KW-0808">Transferase</keyword>
<evidence type="ECO:0000313" key="10">
    <source>
        <dbReference type="EMBL" id="GFG40367.1"/>
    </source>
</evidence>
<dbReference type="InParanoid" id="A0A6L2QDX4"/>
<dbReference type="Pfam" id="PF17917">
    <property type="entry name" value="RT_RNaseH"/>
    <property type="match status" value="1"/>
</dbReference>
<dbReference type="InterPro" id="IPR041588">
    <property type="entry name" value="Integrase_H2C2"/>
</dbReference>
<dbReference type="InterPro" id="IPR036397">
    <property type="entry name" value="RNaseH_sf"/>
</dbReference>
<keyword evidence="7" id="KW-0695">RNA-directed DNA polymerase</keyword>
<evidence type="ECO:0000313" key="11">
    <source>
        <dbReference type="Proteomes" id="UP000502823"/>
    </source>
</evidence>
<name>A0A6L2QDX4_COPFO</name>
<evidence type="ECO:0000259" key="9">
    <source>
        <dbReference type="Pfam" id="PF17921"/>
    </source>
</evidence>
<keyword evidence="3" id="KW-0548">Nucleotidyltransferase</keyword>
<evidence type="ECO:0000256" key="2">
    <source>
        <dbReference type="ARBA" id="ARBA00022679"/>
    </source>
</evidence>
<dbReference type="GO" id="GO:0042575">
    <property type="term" value="C:DNA polymerase complex"/>
    <property type="evidence" value="ECO:0007669"/>
    <property type="project" value="UniProtKB-ARBA"/>
</dbReference>
<proteinExistence type="predicted"/>
<evidence type="ECO:0000256" key="3">
    <source>
        <dbReference type="ARBA" id="ARBA00022695"/>
    </source>
</evidence>
<dbReference type="PANTHER" id="PTHR37984">
    <property type="entry name" value="PROTEIN CBG26694"/>
    <property type="match status" value="1"/>
</dbReference>
<feature type="domain" description="Reverse transcriptase RNase H-like" evidence="8">
    <location>
        <begin position="23"/>
        <end position="102"/>
    </location>
</feature>
<dbReference type="SUPFAM" id="SSF56672">
    <property type="entry name" value="DNA/RNA polymerases"/>
    <property type="match status" value="1"/>
</dbReference>
<evidence type="ECO:0000256" key="4">
    <source>
        <dbReference type="ARBA" id="ARBA00022722"/>
    </source>
</evidence>
<dbReference type="GO" id="GO:0004519">
    <property type="term" value="F:endonuclease activity"/>
    <property type="evidence" value="ECO:0007669"/>
    <property type="project" value="UniProtKB-KW"/>
</dbReference>
<keyword evidence="11" id="KW-1185">Reference proteome</keyword>
<dbReference type="EMBL" id="BLKM01001905">
    <property type="protein sequence ID" value="GFG40367.1"/>
    <property type="molecule type" value="Genomic_DNA"/>
</dbReference>
<keyword evidence="4" id="KW-0540">Nuclease</keyword>